<feature type="domain" description="Helicase ATP-binding" evidence="5">
    <location>
        <begin position="1630"/>
        <end position="1785"/>
    </location>
</feature>
<dbReference type="PROSITE" id="PS51192">
    <property type="entry name" value="HELICASE_ATP_BIND_1"/>
    <property type="match status" value="1"/>
</dbReference>
<dbReference type="InterPro" id="IPR019734">
    <property type="entry name" value="TPR_rpt"/>
</dbReference>
<dbReference type="InterPro" id="IPR011115">
    <property type="entry name" value="SecA_DEAD"/>
</dbReference>
<evidence type="ECO:0000256" key="2">
    <source>
        <dbReference type="ARBA" id="ARBA00022927"/>
    </source>
</evidence>
<evidence type="ECO:0000259" key="5">
    <source>
        <dbReference type="PROSITE" id="PS51192"/>
    </source>
</evidence>
<gene>
    <name evidence="8" type="ORF">EDS130_LOCUS9310</name>
    <name evidence="9" type="ORF">XAT740_LOCUS30444</name>
</gene>
<keyword evidence="10" id="KW-1185">Reference proteome</keyword>
<protein>
    <recommendedName>
        <fullName evidence="12">Protein translocase subunit SecA</fullName>
    </recommendedName>
</protein>
<dbReference type="InterPro" id="IPR000185">
    <property type="entry name" value="SecA"/>
</dbReference>
<keyword evidence="2" id="KW-0653">Protein transport</keyword>
<dbReference type="GO" id="GO:0005524">
    <property type="term" value="F:ATP binding"/>
    <property type="evidence" value="ECO:0007669"/>
    <property type="project" value="InterPro"/>
</dbReference>
<dbReference type="InterPro" id="IPR001650">
    <property type="entry name" value="Helicase_C-like"/>
</dbReference>
<evidence type="ECO:0000313" key="8">
    <source>
        <dbReference type="EMBL" id="CAF0891523.1"/>
    </source>
</evidence>
<accession>A0A813YY62</accession>
<reference evidence="8" key="1">
    <citation type="submission" date="2021-02" db="EMBL/GenBank/DDBJ databases">
        <authorList>
            <person name="Nowell W R."/>
        </authorList>
    </citation>
    <scope>NUCLEOTIDE SEQUENCE</scope>
</reference>
<dbReference type="GO" id="GO:0016020">
    <property type="term" value="C:membrane"/>
    <property type="evidence" value="ECO:0007669"/>
    <property type="project" value="InterPro"/>
</dbReference>
<dbReference type="Pfam" id="PF07517">
    <property type="entry name" value="SecA_DEAD"/>
    <property type="match status" value="1"/>
</dbReference>
<evidence type="ECO:0000313" key="9">
    <source>
        <dbReference type="EMBL" id="CAF1331246.1"/>
    </source>
</evidence>
<sequence length="3228" mass="370468">MSNQSNSIHDLIQRIQNGHTPTEDCINHLAHDLLNQGLSYDSCRVFVILLNRKIPLPSLVYDRIFNVIINNHSQRAKEEAIHFIDSFVEGGGQASSLLWNALSTALLDHQSESLRTSALKILLTAIKRSNGTNLNQLFWIKMFTALDQRSTDVQLNILELFLALVKKSSYSIGKDIISRMELYLSKISQSVEKYFDQCNKTTLWFLYVVSQKHKISNRVLEIFSDFSIADGSIVEQNVLNNNALLVIRLFVQNKSTHENVPEKVILNLSTCFKRGAFGNTQLLESCLQTLSALADNELAMAHLDGNQLKYYLKDRHLEEKLRASVIILFGNICKGHCTYVDNEIIDVLIQMQDDKKLSKSCLSTLSNIAQRQPDYLSKYPLQKFAMILNQDKNNKNLRQDACLILDCAIRKQLHLTKHEVGALEHALNDSDRKLSLTALIAFQHLFENYHNNTDLIGQYVNKVCKCAIDLILKSNEEFTLNASKLLEILLKYNLKDKFIDAEINVLHRALLKNSNQAINRSISRLLTQIRSKQLNFPSDTRRLIEIDQLTNEFLQKKPINRTDCDEFEKKLNAYFHGNLLSNRPIPSALFDAIGIILKTNSYDFKTTSILLQFAESRRRLPRTFIEILVEQFSISKQMNRLERFVHILYLTFVTNNQPLTEKFPGQFREVFLRNQFFSQYALKMLDFLIKRNQIRLDSSIYDKLINLLQTSMDTNLLETLAIALENSSATAQLPVQPILKIIENNLQVKSSSAEIKYYSCLAIDSLLQYRITLSEATLNLLKTYARGDDTQSMINQSSKMSLREISLSILEKYFRVNEKVLPDDIEHMVNQEVSEKGLLDLNNPVTQLETAKQLLSSMVKSSKTSLSKSQIEILIICLTSPNSSRELKLTLLKICQLTPSNLNSALIQLIFKFIKDSQLAEVVIEIYKSLVDMKTLFPDEILISLIHFLSESSNEVFKESVIEGLKKIIAYQKNISKELLHQIELEILVKDPEKKTIFLEKCYQAVRNRQKLSRNIIQSLESLAKDMEGKVFEIIDLAIQNGQRFSFTFLHSISQEIFKSCEDNVDESLEIILRGTQDGNQLSSKMIESLKRILKNPNQQQLFTILKILSNEVKHTLALDIDIIRSLENLLQVHPLSVLHILKYLQSYQPSPEFITNLNRLSQEYFSDQQINAMFEEIANQPLQVNFHFMEILFTVEYIDEDIDKYSELYSFRHLLCNDLIMRTDPHNQCVMDQSEFEVNLSNIERLFSWESCSFERDDFLMFLIREFSTLSLRTINSILLLLKSGPEALRALFKTSSLRNLQIHWLNSIIDRSSYIKLNETVKLDGDQADKIIDLLFAKLEFSVSLSESFLQRIYGIEDWNQLIEFLNLIFEKKFSEKINFNEYFTRHDSEEIIATNLYFWMMDIKCDFIRNSIAILCEEHQINKPTTLENLSSVILTILLRNWPFEVFERLIELLKSSRDQTFELTVENCIEALFVINNFALVNDHVIKIESIFQSQKSNDWPVLIHQYAVSALFNQQDCEKTLKELLSEIKNGQELSLSTETLEQTYREIVSIYNNDSKVHPIGKAINNWDETDVKKWSMTYKASAEKPTNEAICVIKRAVFLHNSKQSIEPRTIQILSLLLLLHESEGKNKRIARLAQIKTGEGKSLIIAMFAAIKALHGHQVDIITTSPLLAERDAKSKKTFYNMLHLTVGDNNGIASQKPCYKDDVVYGSVENFQFDVLRDEYSLLETRFQRQFDIAIVDEVDSMFIDGNSSFCYLASKTLVIDELQIIFVLIWQELNRTCERLVRIDDKLYCITVPFRRDHNGEITLLKPEQSTAIDVGGQDSAKAEDYFEVEDEYTFIENHITDYVENMLLKPNKKNECLIYIPKHLISFVSQQIRKWIYSAWQAKFVLQENRQYLISEGDNGNKSIIPIDYQSTGIIQTNSTWSGGLQQFLDIKHQLRIHPANLTTNFLSNVAFFSKYKHLFGLTGTLGGQESKNIIQHIYNVDFVVIPPYKHTQFVAYPDQVRFSEDAWLNECVRSVYIESKIQQRAVLVICETRLDAMQIRKTLIEKDKQLERMIKLYTRSDNDERRAVEYVLDCGEIIIATNLAGRGTDIETTHNVERNGGLHVLLTFLPMNTRVEQQAFGRTSRQGKRGTAQLIVLSLVPNETSDGHVQALKKTRDEKEQSQIERTKSIDLKRIRQRDALFQKFCNFLKELREKENDKWKLRSVEELWAFWLETIEDLNDDSIQKSFEEFRTRISNDYSSDAIFHNPFYLISKGLACLSKKRYEKAINCLRTAVKLDLVYTVAARYNLAYALMVKSKKEEAKVELREALRIIENIFLPQQETMLVSLKVHQDATSNSDVENQIMNRLNLLFLSKNHIEQAITVLEVAESKKHNIRLRRKSLEEFFSEIDHLKLDIEQFKESGFVAYFQLTTREPTPWLSIITVAMIGLAQAAAGAALIVFTSGAAANIGVMLLSEGAGDMILAIKSAVTGEFNWKQYGIHKAISVTVTVATCGMAALKETGLAIRSGMKGASNVIRAGKIVGQQSIGQYNREGFKLLGMKMVETFAKQGTKELLITAVDQTVLAALNEKINKEFSDAIREKIKNEVYGNQTIDQLCVLADNSEQVIEGLARQILYNTRDEFVGVVKEIAVGILGQVTKGTSTIAIQVITGGKCLYDLLQCCNKFVVKLRNELEKLKHRLTIDNSLKTNLEDINKEQLKEIMDSLKKNGYLSEDNSQVLKRLQSSIFRSKNNPINNDRIIKICNDVYDRAMNKPQIELKKNLITKVLTDEVANYMTSRLNAELIKPVAHIAINIAVDKWSSEMERILASKKGTLTERIENRRNFNKIIQARDDAQNRSNEPIDPYIAELANSVENGASGDIMDIIAISDNLQCPIKVFRNGTFDLTIGEEYRGKQLSVNFQEGERGNIGHYTNMNSAVHTTSTGRYNCLFDVLSAQTNMDSNELRQMKLNEAKKHPDRYQKMLRSRNSFRQDQKNNLIYIGGKENKISETERLAGRLDIILQSIENSKIKVTNKQILELIKHDITTEDTKKGIYGNKYAKKLFHSSIIHRLAEFEKQNSDLFSKQLSRGEPSYDIVAQFYLLQNSWKSEVTPMDMPDYHYSQLNVNAKFSSCSTDAAKAYLPGGLREKIADKWIKTEGTQAIQEMGPASFPLRYFTHKGRLVSIDNRMLLAHQLSGFTPHRIVPSVPIESEKNRVHNPGIPTTTQPKYDKNINTEH</sequence>
<dbReference type="PROSITE" id="PS51194">
    <property type="entry name" value="HELICASE_CTER"/>
    <property type="match status" value="1"/>
</dbReference>
<dbReference type="PANTHER" id="PTHR30612:SF0">
    <property type="entry name" value="CHLOROPLAST PROTEIN-TRANSPORTING ATPASE"/>
    <property type="match status" value="1"/>
</dbReference>
<evidence type="ECO:0000256" key="1">
    <source>
        <dbReference type="ARBA" id="ARBA00022490"/>
    </source>
</evidence>
<keyword evidence="3" id="KW-0811">Translocation</keyword>
<dbReference type="InterPro" id="IPR011989">
    <property type="entry name" value="ARM-like"/>
</dbReference>
<dbReference type="SUPFAM" id="SSF48452">
    <property type="entry name" value="TPR-like"/>
    <property type="match status" value="1"/>
</dbReference>
<dbReference type="InterPro" id="IPR036670">
    <property type="entry name" value="SecA_X-link_sf"/>
</dbReference>
<feature type="domain" description="SecA family profile" evidence="7">
    <location>
        <begin position="1538"/>
        <end position="2177"/>
    </location>
</feature>
<dbReference type="SMART" id="SM00957">
    <property type="entry name" value="SecA_DEAD"/>
    <property type="match status" value="1"/>
</dbReference>
<dbReference type="SUPFAM" id="SSF52540">
    <property type="entry name" value="P-loop containing nucleoside triphosphate hydrolases"/>
    <property type="match status" value="2"/>
</dbReference>
<dbReference type="InterPro" id="IPR014018">
    <property type="entry name" value="SecA_motor_DEAD"/>
</dbReference>
<dbReference type="InterPro" id="IPR011990">
    <property type="entry name" value="TPR-like_helical_dom_sf"/>
</dbReference>
<dbReference type="InterPro" id="IPR014001">
    <property type="entry name" value="Helicase_ATP-bd"/>
</dbReference>
<dbReference type="PRINTS" id="PR00906">
    <property type="entry name" value="SECA"/>
</dbReference>
<feature type="compositionally biased region" description="Basic and acidic residues" evidence="4">
    <location>
        <begin position="3219"/>
        <end position="3228"/>
    </location>
</feature>
<dbReference type="GO" id="GO:0017038">
    <property type="term" value="P:protein import"/>
    <property type="evidence" value="ECO:0007669"/>
    <property type="project" value="InterPro"/>
</dbReference>
<dbReference type="InterPro" id="IPR016024">
    <property type="entry name" value="ARM-type_fold"/>
</dbReference>
<name>A0A813YY62_ADIRI</name>
<dbReference type="EMBL" id="CAJNOR010002715">
    <property type="protein sequence ID" value="CAF1331246.1"/>
    <property type="molecule type" value="Genomic_DNA"/>
</dbReference>
<dbReference type="PANTHER" id="PTHR30612">
    <property type="entry name" value="SECA INNER MEMBRANE COMPONENT OF SEC PROTEIN SECRETION SYSTEM"/>
    <property type="match status" value="1"/>
</dbReference>
<dbReference type="InterPro" id="IPR027417">
    <property type="entry name" value="P-loop_NTPase"/>
</dbReference>
<dbReference type="SUPFAM" id="SSF48371">
    <property type="entry name" value="ARM repeat"/>
    <property type="match status" value="2"/>
</dbReference>
<evidence type="ECO:0000313" key="10">
    <source>
        <dbReference type="Proteomes" id="UP000663828"/>
    </source>
</evidence>
<feature type="region of interest" description="Disordered" evidence="4">
    <location>
        <begin position="3200"/>
        <end position="3228"/>
    </location>
</feature>
<dbReference type="GO" id="GO:0006605">
    <property type="term" value="P:protein targeting"/>
    <property type="evidence" value="ECO:0007669"/>
    <property type="project" value="InterPro"/>
</dbReference>
<dbReference type="Gene3D" id="3.40.50.300">
    <property type="entry name" value="P-loop containing nucleotide triphosphate hydrolases"/>
    <property type="match status" value="2"/>
</dbReference>
<dbReference type="EMBL" id="CAJNOJ010000031">
    <property type="protein sequence ID" value="CAF0891523.1"/>
    <property type="molecule type" value="Genomic_DNA"/>
</dbReference>
<dbReference type="PROSITE" id="PS51196">
    <property type="entry name" value="SECA_MOTOR_DEAD"/>
    <property type="match status" value="1"/>
</dbReference>
<dbReference type="SMART" id="SM00028">
    <property type="entry name" value="TPR"/>
    <property type="match status" value="2"/>
</dbReference>
<proteinExistence type="predicted"/>
<evidence type="ECO:0000256" key="4">
    <source>
        <dbReference type="SAM" id="MobiDB-lite"/>
    </source>
</evidence>
<comment type="caution">
    <text evidence="8">The sequence shown here is derived from an EMBL/GenBank/DDBJ whole genome shotgun (WGS) entry which is preliminary data.</text>
</comment>
<dbReference type="Proteomes" id="UP000663852">
    <property type="component" value="Unassembled WGS sequence"/>
</dbReference>
<dbReference type="Proteomes" id="UP000663828">
    <property type="component" value="Unassembled WGS sequence"/>
</dbReference>
<keyword evidence="2" id="KW-0813">Transport</keyword>
<evidence type="ECO:0000256" key="3">
    <source>
        <dbReference type="ARBA" id="ARBA00023010"/>
    </source>
</evidence>
<dbReference type="Gene3D" id="3.90.1440.10">
    <property type="entry name" value="SecA, preprotein cross-linking domain"/>
    <property type="match status" value="1"/>
</dbReference>
<evidence type="ECO:0000259" key="6">
    <source>
        <dbReference type="PROSITE" id="PS51194"/>
    </source>
</evidence>
<dbReference type="GO" id="GO:0006886">
    <property type="term" value="P:intracellular protein transport"/>
    <property type="evidence" value="ECO:0007669"/>
    <property type="project" value="InterPro"/>
</dbReference>
<feature type="domain" description="Helicase C-terminal" evidence="6">
    <location>
        <begin position="2028"/>
        <end position="2187"/>
    </location>
</feature>
<evidence type="ECO:0000259" key="7">
    <source>
        <dbReference type="PROSITE" id="PS51196"/>
    </source>
</evidence>
<dbReference type="Gene3D" id="1.25.40.10">
    <property type="entry name" value="Tetratricopeptide repeat domain"/>
    <property type="match status" value="1"/>
</dbReference>
<organism evidence="8 11">
    <name type="scientific">Adineta ricciae</name>
    <name type="common">Rotifer</name>
    <dbReference type="NCBI Taxonomy" id="249248"/>
    <lineage>
        <taxon>Eukaryota</taxon>
        <taxon>Metazoa</taxon>
        <taxon>Spiralia</taxon>
        <taxon>Gnathifera</taxon>
        <taxon>Rotifera</taxon>
        <taxon>Eurotatoria</taxon>
        <taxon>Bdelloidea</taxon>
        <taxon>Adinetida</taxon>
        <taxon>Adinetidae</taxon>
        <taxon>Adineta</taxon>
    </lineage>
</organism>
<keyword evidence="1" id="KW-0963">Cytoplasm</keyword>
<dbReference type="OrthoDB" id="10038397at2759"/>
<dbReference type="SUPFAM" id="SSF81767">
    <property type="entry name" value="Pre-protein crosslinking domain of SecA"/>
    <property type="match status" value="1"/>
</dbReference>
<evidence type="ECO:0000313" key="11">
    <source>
        <dbReference type="Proteomes" id="UP000663852"/>
    </source>
</evidence>
<dbReference type="Gene3D" id="1.25.10.10">
    <property type="entry name" value="Leucine-rich Repeat Variant"/>
    <property type="match status" value="1"/>
</dbReference>
<evidence type="ECO:0008006" key="12">
    <source>
        <dbReference type="Google" id="ProtNLM"/>
    </source>
</evidence>